<dbReference type="RefSeq" id="WP_351959316.1">
    <property type="nucleotide sequence ID" value="NZ_JBEOZM010000013.1"/>
</dbReference>
<organism evidence="2 3">
    <name type="scientific">Streptomyces sp. 900105755</name>
    <dbReference type="NCBI Taxonomy" id="3154389"/>
    <lineage>
        <taxon>Bacteria</taxon>
        <taxon>Bacillati</taxon>
        <taxon>Actinomycetota</taxon>
        <taxon>Actinomycetes</taxon>
        <taxon>Kitasatosporales</taxon>
        <taxon>Streptomycetaceae</taxon>
        <taxon>Streptomyces</taxon>
    </lineage>
</organism>
<proteinExistence type="predicted"/>
<name>A0ABV1TLH9_9ACTN</name>
<feature type="compositionally biased region" description="Low complexity" evidence="1">
    <location>
        <begin position="33"/>
        <end position="47"/>
    </location>
</feature>
<evidence type="ECO:0000313" key="3">
    <source>
        <dbReference type="Proteomes" id="UP001490365"/>
    </source>
</evidence>
<keyword evidence="3" id="KW-1185">Reference proteome</keyword>
<dbReference type="Proteomes" id="UP001490365">
    <property type="component" value="Unassembled WGS sequence"/>
</dbReference>
<evidence type="ECO:0000256" key="1">
    <source>
        <dbReference type="SAM" id="MobiDB-lite"/>
    </source>
</evidence>
<protein>
    <submittedName>
        <fullName evidence="2">Uncharacterized protein</fullName>
    </submittedName>
</protein>
<dbReference type="PROSITE" id="PS51257">
    <property type="entry name" value="PROKAR_LIPOPROTEIN"/>
    <property type="match status" value="1"/>
</dbReference>
<dbReference type="EMBL" id="JBEOZM010000013">
    <property type="protein sequence ID" value="MER6270898.1"/>
    <property type="molecule type" value="Genomic_DNA"/>
</dbReference>
<reference evidence="2 3" key="1">
    <citation type="submission" date="2024-06" db="EMBL/GenBank/DDBJ databases">
        <title>The Natural Products Discovery Center: Release of the First 8490 Sequenced Strains for Exploring Actinobacteria Biosynthetic Diversity.</title>
        <authorList>
            <person name="Kalkreuter E."/>
            <person name="Kautsar S.A."/>
            <person name="Yang D."/>
            <person name="Bader C.D."/>
            <person name="Teijaro C.N."/>
            <person name="Fluegel L."/>
            <person name="Davis C.M."/>
            <person name="Simpson J.R."/>
            <person name="Lauterbach L."/>
            <person name="Steele A.D."/>
            <person name="Gui C."/>
            <person name="Meng S."/>
            <person name="Li G."/>
            <person name="Viehrig K."/>
            <person name="Ye F."/>
            <person name="Su P."/>
            <person name="Kiefer A.F."/>
            <person name="Nichols A."/>
            <person name="Cepeda A.J."/>
            <person name="Yan W."/>
            <person name="Fan B."/>
            <person name="Jiang Y."/>
            <person name="Adhikari A."/>
            <person name="Zheng C.-J."/>
            <person name="Schuster L."/>
            <person name="Cowan T.M."/>
            <person name="Smanski M.J."/>
            <person name="Chevrette M.G."/>
            <person name="De Carvalho L.P.S."/>
            <person name="Shen B."/>
        </authorList>
    </citation>
    <scope>NUCLEOTIDE SEQUENCE [LARGE SCALE GENOMIC DNA]</scope>
    <source>
        <strain evidence="2 3">NPDC001694</strain>
    </source>
</reference>
<accession>A0ABV1TLH9</accession>
<gene>
    <name evidence="2" type="ORF">ABT211_26930</name>
</gene>
<evidence type="ECO:0000313" key="2">
    <source>
        <dbReference type="EMBL" id="MER6270898.1"/>
    </source>
</evidence>
<feature type="region of interest" description="Disordered" evidence="1">
    <location>
        <begin position="33"/>
        <end position="73"/>
    </location>
</feature>
<comment type="caution">
    <text evidence="2">The sequence shown here is derived from an EMBL/GenBank/DDBJ whole genome shotgun (WGS) entry which is preliminary data.</text>
</comment>
<sequence length="73" mass="7236">MDVTALKVFFGSVPTGVTAVTATAMAMATGGCGEPRGFSRPGAARPGPARPPLLHPREGSDASDGTGEPAVRA</sequence>